<organism evidence="11 12">
    <name type="scientific">Babesia microti (strain RI)</name>
    <dbReference type="NCBI Taxonomy" id="1133968"/>
    <lineage>
        <taxon>Eukaryota</taxon>
        <taxon>Sar</taxon>
        <taxon>Alveolata</taxon>
        <taxon>Apicomplexa</taxon>
        <taxon>Aconoidasida</taxon>
        <taxon>Piroplasmida</taxon>
        <taxon>Babesiidae</taxon>
        <taxon>Babesia</taxon>
    </lineage>
</organism>
<dbReference type="OrthoDB" id="19182at2759"/>
<accession>A0A1R4AC10</accession>
<keyword evidence="9" id="KW-0472">Membrane</keyword>
<dbReference type="GO" id="GO:1990918">
    <property type="term" value="P:double-strand break repair involved in meiotic recombination"/>
    <property type="evidence" value="ECO:0007669"/>
    <property type="project" value="TreeGrafter"/>
</dbReference>
<gene>
    <name evidence="11" type="ORF">BMR1_03g03160</name>
</gene>
<dbReference type="EC" id="3.6.4.12" evidence="11"/>
<keyword evidence="9" id="KW-0812">Transmembrane</keyword>
<dbReference type="GO" id="GO:0046872">
    <property type="term" value="F:metal ion binding"/>
    <property type="evidence" value="ECO:0007669"/>
    <property type="project" value="UniProtKB-KW"/>
</dbReference>
<dbReference type="RefSeq" id="XP_021338691.1">
    <property type="nucleotide sequence ID" value="XM_021482139.1"/>
</dbReference>
<evidence type="ECO:0000259" key="10">
    <source>
        <dbReference type="PROSITE" id="PS51193"/>
    </source>
</evidence>
<dbReference type="GO" id="GO:0003678">
    <property type="term" value="F:DNA helicase activity"/>
    <property type="evidence" value="ECO:0007669"/>
    <property type="project" value="UniProtKB-EC"/>
</dbReference>
<reference evidence="11 12" key="2">
    <citation type="journal article" date="2013" name="PLoS ONE">
        <title>Whole genome mapping and re-organization of the nuclear and mitochondrial genomes of Babesia microti isolates.</title>
        <authorList>
            <person name="Cornillot E."/>
            <person name="Dassouli A."/>
            <person name="Garg A."/>
            <person name="Pachikara N."/>
            <person name="Randazzo S."/>
            <person name="Depoix D."/>
            <person name="Carcy B."/>
            <person name="Delbecq S."/>
            <person name="Frutos R."/>
            <person name="Silva J.C."/>
            <person name="Sutton R."/>
            <person name="Krause P.J."/>
            <person name="Mamoun C.B."/>
        </authorList>
    </citation>
    <scope>NUCLEOTIDE SEQUENCE [LARGE SCALE GENOMIC DNA]</scope>
    <source>
        <strain evidence="11 12">RI</strain>
    </source>
</reference>
<dbReference type="SMART" id="SM00491">
    <property type="entry name" value="HELICc2"/>
    <property type="match status" value="1"/>
</dbReference>
<dbReference type="InterPro" id="IPR014013">
    <property type="entry name" value="Helic_SF1/SF2_ATP-bd_DinG/Rad3"/>
</dbReference>
<evidence type="ECO:0000256" key="5">
    <source>
        <dbReference type="ARBA" id="ARBA00022840"/>
    </source>
</evidence>
<dbReference type="PANTHER" id="PTHR11472:SF47">
    <property type="entry name" value="FANCONI ANEMIA GROUP J PROTEIN"/>
    <property type="match status" value="1"/>
</dbReference>
<feature type="domain" description="Helicase ATP-binding" evidence="10">
    <location>
        <begin position="87"/>
        <end position="437"/>
    </location>
</feature>
<keyword evidence="9" id="KW-1133">Transmembrane helix</keyword>
<name>A0A1R4AC10_BABMR</name>
<proteinExistence type="predicted"/>
<dbReference type="InterPro" id="IPR010614">
    <property type="entry name" value="RAD3-like_helicase_DEAD"/>
</dbReference>
<dbReference type="Pfam" id="PF06733">
    <property type="entry name" value="DEAD_2"/>
    <property type="match status" value="2"/>
</dbReference>
<dbReference type="InterPro" id="IPR027417">
    <property type="entry name" value="P-loop_NTPase"/>
</dbReference>
<evidence type="ECO:0000256" key="1">
    <source>
        <dbReference type="ARBA" id="ARBA00022723"/>
    </source>
</evidence>
<evidence type="ECO:0000256" key="4">
    <source>
        <dbReference type="ARBA" id="ARBA00022806"/>
    </source>
</evidence>
<keyword evidence="2" id="KW-0547">Nucleotide-binding</keyword>
<feature type="transmembrane region" description="Helical" evidence="9">
    <location>
        <begin position="651"/>
        <end position="674"/>
    </location>
</feature>
<dbReference type="GO" id="GO:0006289">
    <property type="term" value="P:nucleotide-excision repair"/>
    <property type="evidence" value="ECO:0007669"/>
    <property type="project" value="TreeGrafter"/>
</dbReference>
<keyword evidence="8" id="KW-0413">Isomerase</keyword>
<evidence type="ECO:0000256" key="7">
    <source>
        <dbReference type="ARBA" id="ARBA00023014"/>
    </source>
</evidence>
<dbReference type="Proteomes" id="UP000002899">
    <property type="component" value="Chromosome III"/>
</dbReference>
<keyword evidence="1" id="KW-0479">Metal-binding</keyword>
<evidence type="ECO:0000313" key="11">
    <source>
        <dbReference type="EMBL" id="SJK86547.1"/>
    </source>
</evidence>
<dbReference type="Pfam" id="PF13307">
    <property type="entry name" value="Helicase_C_2"/>
    <property type="match status" value="1"/>
</dbReference>
<evidence type="ECO:0000256" key="3">
    <source>
        <dbReference type="ARBA" id="ARBA00022801"/>
    </source>
</evidence>
<dbReference type="EMBL" id="LN871598">
    <property type="protein sequence ID" value="SJK86547.1"/>
    <property type="molecule type" value="Genomic_DNA"/>
</dbReference>
<dbReference type="AlphaFoldDB" id="A0A1R4AC10"/>
<dbReference type="GO" id="GO:0051536">
    <property type="term" value="F:iron-sulfur cluster binding"/>
    <property type="evidence" value="ECO:0007669"/>
    <property type="project" value="UniProtKB-KW"/>
</dbReference>
<reference evidence="11 12" key="1">
    <citation type="journal article" date="2012" name="Nucleic Acids Res.">
        <title>Sequencing of the smallest Apicomplexan genome from the human pathogen Babesia microti.</title>
        <authorList>
            <person name="Cornillot E."/>
            <person name="Hadj-Kaddour K."/>
            <person name="Dassouli A."/>
            <person name="Noel B."/>
            <person name="Ranwez V."/>
            <person name="Vacherie B."/>
            <person name="Augagneur Y."/>
            <person name="Bres V."/>
            <person name="Duclos A."/>
            <person name="Randazzo S."/>
            <person name="Carcy B."/>
            <person name="Debierre-Grockiego F."/>
            <person name="Delbecq S."/>
            <person name="Moubri-Menage K."/>
            <person name="Shams-Eldin H."/>
            <person name="Usmani-Brown S."/>
            <person name="Bringaud F."/>
            <person name="Wincker P."/>
            <person name="Vivares C.P."/>
            <person name="Schwarz R.T."/>
            <person name="Schetters T.P."/>
            <person name="Krause P.J."/>
            <person name="Gorenflot A."/>
            <person name="Berry V."/>
            <person name="Barbe V."/>
            <person name="Ben Mamoun C."/>
        </authorList>
    </citation>
    <scope>NUCLEOTIDE SEQUENCE [LARGE SCALE GENOMIC DNA]</scope>
    <source>
        <strain evidence="11 12">RI</strain>
    </source>
</reference>
<dbReference type="PROSITE" id="PS51193">
    <property type="entry name" value="HELICASE_ATP_BIND_2"/>
    <property type="match status" value="1"/>
</dbReference>
<dbReference type="InterPro" id="IPR006554">
    <property type="entry name" value="Helicase-like_DEXD_c2"/>
</dbReference>
<dbReference type="GO" id="GO:0003677">
    <property type="term" value="F:DNA binding"/>
    <property type="evidence" value="ECO:0007669"/>
    <property type="project" value="InterPro"/>
</dbReference>
<dbReference type="GO" id="GO:0005524">
    <property type="term" value="F:ATP binding"/>
    <property type="evidence" value="ECO:0007669"/>
    <property type="project" value="UniProtKB-KW"/>
</dbReference>
<dbReference type="InterPro" id="IPR006555">
    <property type="entry name" value="ATP-dep_Helicase_C"/>
</dbReference>
<keyword evidence="12" id="KW-1185">Reference proteome</keyword>
<evidence type="ECO:0000313" key="12">
    <source>
        <dbReference type="Proteomes" id="UP000002899"/>
    </source>
</evidence>
<dbReference type="GeneID" id="24425275"/>
<dbReference type="KEGG" id="bmic:BMR1_03g03160"/>
<reference evidence="11 12" key="3">
    <citation type="journal article" date="2016" name="Sci. Rep.">
        <title>Genome-wide diversity and gene expression profiling of Babesia microti isolates identify polymorphic genes that mediate host-pathogen interactions.</title>
        <authorList>
            <person name="Silva J.C."/>
            <person name="Cornillot E."/>
            <person name="McCracken C."/>
            <person name="Usmani-Brown S."/>
            <person name="Dwivedi A."/>
            <person name="Ifeonu O.O."/>
            <person name="Crabtree J."/>
            <person name="Gotia H.T."/>
            <person name="Virji A.Z."/>
            <person name="Reynes C."/>
            <person name="Colinge J."/>
            <person name="Kumar V."/>
            <person name="Lawres L."/>
            <person name="Pazzi J.E."/>
            <person name="Pablo J.V."/>
            <person name="Hung C."/>
            <person name="Brancato J."/>
            <person name="Kumari P."/>
            <person name="Orvis J."/>
            <person name="Tretina K."/>
            <person name="Chibucos M."/>
            <person name="Ott S."/>
            <person name="Sadzewicz L."/>
            <person name="Sengamalay N."/>
            <person name="Shetty A.C."/>
            <person name="Su Q."/>
            <person name="Tallon L."/>
            <person name="Fraser C.M."/>
            <person name="Frutos R."/>
            <person name="Molina D.M."/>
            <person name="Krause P.J."/>
            <person name="Ben Mamoun C."/>
        </authorList>
    </citation>
    <scope>NUCLEOTIDE SEQUENCE [LARGE SCALE GENOMIC DNA]</scope>
    <source>
        <strain evidence="11 12">RI</strain>
    </source>
</reference>
<dbReference type="PANTHER" id="PTHR11472">
    <property type="entry name" value="DNA REPAIR DEAD HELICASE RAD3/XP-D SUBFAMILY MEMBER"/>
    <property type="match status" value="1"/>
</dbReference>
<dbReference type="GO" id="GO:0016818">
    <property type="term" value="F:hydrolase activity, acting on acid anhydrides, in phosphorus-containing anhydrides"/>
    <property type="evidence" value="ECO:0007669"/>
    <property type="project" value="InterPro"/>
</dbReference>
<dbReference type="SUPFAM" id="SSF52540">
    <property type="entry name" value="P-loop containing nucleoside triphosphate hydrolases"/>
    <property type="match status" value="1"/>
</dbReference>
<evidence type="ECO:0000256" key="6">
    <source>
        <dbReference type="ARBA" id="ARBA00023004"/>
    </source>
</evidence>
<dbReference type="GO" id="GO:0005634">
    <property type="term" value="C:nucleus"/>
    <property type="evidence" value="ECO:0007669"/>
    <property type="project" value="TreeGrafter"/>
</dbReference>
<keyword evidence="4 11" id="KW-0347">Helicase</keyword>
<keyword evidence="6" id="KW-0408">Iron</keyword>
<dbReference type="SMART" id="SM00488">
    <property type="entry name" value="DEXDc2"/>
    <property type="match status" value="1"/>
</dbReference>
<evidence type="ECO:0000256" key="8">
    <source>
        <dbReference type="ARBA" id="ARBA00023235"/>
    </source>
</evidence>
<keyword evidence="7" id="KW-0411">Iron-sulfur</keyword>
<evidence type="ECO:0000256" key="9">
    <source>
        <dbReference type="SAM" id="Phobius"/>
    </source>
</evidence>
<protein>
    <submittedName>
        <fullName evidence="11">Helicase C-terminal domain</fullName>
        <ecNumber evidence="11">3.6.4.12</ecNumber>
    </submittedName>
</protein>
<keyword evidence="5" id="KW-0067">ATP-binding</keyword>
<evidence type="ECO:0000256" key="2">
    <source>
        <dbReference type="ARBA" id="ARBA00022741"/>
    </source>
</evidence>
<dbReference type="InterPro" id="IPR045028">
    <property type="entry name" value="DinG/Rad3-like"/>
</dbReference>
<keyword evidence="3 11" id="KW-0378">Hydrolase</keyword>
<dbReference type="VEuPathDB" id="PiroplasmaDB:BMR1_03g03160"/>
<sequence length="868" mass="95940">MQADEDGAILRALCINKHGERVRGVIERLKRLYRQNGLGSKHLLTRALGLLEEIEYELDHGDAPASGKRWEIQILQERVKIVQCVGGIVLYFHYDTILRPQIQIIAKLTSALTTGGHALLESPTGTGKTAAIVAAVGSWLKHNLSRPGPRVQVFYLTRTHSQIRQVLGEVRRCCFRLDVACLGSRAVACPMVKRGSDIKSADSFCQSARAGEEGDPNGCRYYRGLESKDFASMIHFRCRTLSHRIADPLRKGDVTARYELKDGLWDIEELVDLCTENNAAVSNEPVPSRNKKQKSIISYFVREGPHVGCPYYTAKSLSALADIVICPYSYVIDVTLPATDETIVERALATPKTELQQKLLDRALAFLPDRSIGAGARLPMGNNVIVIDEAHNIESFCKERGSLDVSVVQLRAAGSWLRDLCPNRSNKDKMANKSLEAVQDHALHVYGFVSNFAANVRRISAAATGSFVTWDRYDHVEDKLGGAAQFLKDFEITFLDAFLALANMYYITSFATLLSSVANFTSPYKRMLVNLLSILVLVCQYSESYAVRLEAGTEGTPRLKLWLQRAGVVLDPISRKAKSLLLTSGTLAPLNVTSASLGESFVKRLGKCTLEAGHVISKEQFALFTLSTMPLRGGGGVVLECVHRNLKNNDFLASLGTVVASLSALLPGNILIFFPSRDLVRRCIELWKHSQHSCGRDGSTILDRLARAKEELFIEPKTSLEFQDIVLRMEQVRSFILLATFRGHASEGLNLGVQSLVLIGLPFANRVDPAVDASIRFGAVAGVGDWYLIDAYRAINQSIGRCIRKKSDRGIVLLLDSRHSTYCGNLSAWLRPHLSHVDEFTRLERLIASHSAAYTTSISDYILPPSPP</sequence>
<dbReference type="Gene3D" id="3.40.50.300">
    <property type="entry name" value="P-loop containing nucleotide triphosphate hydrolases"/>
    <property type="match status" value="2"/>
</dbReference>